<sequence length="452" mass="52806">MNKTIEITKIVPEKDSIKYEIQDYTGMGLLKKEKVEAWVKYYNAEIFGFTAQNLPESILALPITFYMLPITWFYDVELIVPSMDKTLFDNLETIYQAYSKIYGPFKSEWKGKVTAKNIIENKILTNRYDNIVFFSGGVDAVHAGISNPGARNILVTVPSIEVTFNQKSEENYGNDFIKIKSRLIREFSNISESNWLMITNNFLANVFNDKRVQNDLTNIFRLTSTAFYQDGWWGMKYLGNLLSSAPFAYAMGISKLIMGSTFEPLEDKPSSNLDGANPELSDSMKFSSITFAEQDGLLTRRSKKVQNITEWFSIKKSKTKIWACSADDTEQCSKCLKCIRTQLNLLCAKQNPRDWGFAKFNEKRFEKLIRNYEYREKHLCWLWDIIDSIDNNTTYPYCNNMLHWMKTIGYQEYNRRVLKKLKTGKYLRILKIHKYPYYIKSILCKVFSKHKF</sequence>
<reference evidence="1 2" key="1">
    <citation type="submission" date="2018-08" db="EMBL/GenBank/DDBJ databases">
        <title>A genome reference for cultivated species of the human gut microbiota.</title>
        <authorList>
            <person name="Zou Y."/>
            <person name="Xue W."/>
            <person name="Luo G."/>
        </authorList>
    </citation>
    <scope>NUCLEOTIDE SEQUENCE [LARGE SCALE GENOMIC DNA]</scope>
    <source>
        <strain evidence="1 2">AM31-10</strain>
    </source>
</reference>
<name>A0A414FW61_9BACT</name>
<comment type="caution">
    <text evidence="1">The sequence shown here is derived from an EMBL/GenBank/DDBJ whole genome shotgun (WGS) entry which is preliminary data.</text>
</comment>
<evidence type="ECO:0000313" key="2">
    <source>
        <dbReference type="Proteomes" id="UP000284361"/>
    </source>
</evidence>
<dbReference type="AlphaFoldDB" id="A0A414FW61"/>
<evidence type="ECO:0000313" key="1">
    <source>
        <dbReference type="EMBL" id="RHD55450.1"/>
    </source>
</evidence>
<gene>
    <name evidence="1" type="ORF">DW789_06435</name>
</gene>
<dbReference type="RefSeq" id="WP_118164359.1">
    <property type="nucleotide sequence ID" value="NZ_JAQCSP010000018.1"/>
</dbReference>
<dbReference type="Proteomes" id="UP000284361">
    <property type="component" value="Unassembled WGS sequence"/>
</dbReference>
<dbReference type="EMBL" id="QSJG01000009">
    <property type="protein sequence ID" value="RHD55450.1"/>
    <property type="molecule type" value="Genomic_DNA"/>
</dbReference>
<protein>
    <submittedName>
        <fullName evidence="1">Uncharacterized protein</fullName>
    </submittedName>
</protein>
<proteinExistence type="predicted"/>
<accession>A0A414FW61</accession>
<organism evidence="1 2">
    <name type="scientific">Phocaeicola plebeius</name>
    <dbReference type="NCBI Taxonomy" id="310297"/>
    <lineage>
        <taxon>Bacteria</taxon>
        <taxon>Pseudomonadati</taxon>
        <taxon>Bacteroidota</taxon>
        <taxon>Bacteroidia</taxon>
        <taxon>Bacteroidales</taxon>
        <taxon>Bacteroidaceae</taxon>
        <taxon>Phocaeicola</taxon>
    </lineage>
</organism>